<keyword evidence="1" id="KW-1133">Transmembrane helix</keyword>
<gene>
    <name evidence="2" type="ORF">GOM49_04470</name>
</gene>
<feature type="transmembrane region" description="Helical" evidence="1">
    <location>
        <begin position="61"/>
        <end position="80"/>
    </location>
</feature>
<evidence type="ECO:0000313" key="3">
    <source>
        <dbReference type="Proteomes" id="UP000422764"/>
    </source>
</evidence>
<proteinExistence type="predicted"/>
<keyword evidence="3" id="KW-1185">Reference proteome</keyword>
<name>A0A6I6F9R0_9CLOT</name>
<keyword evidence="1" id="KW-0812">Transmembrane</keyword>
<organism evidence="2 3">
    <name type="scientific">Clostridium bovifaecis</name>
    <dbReference type="NCBI Taxonomy" id="2184719"/>
    <lineage>
        <taxon>Bacteria</taxon>
        <taxon>Bacillati</taxon>
        <taxon>Bacillota</taxon>
        <taxon>Clostridia</taxon>
        <taxon>Eubacteriales</taxon>
        <taxon>Clostridiaceae</taxon>
        <taxon>Clostridium</taxon>
    </lineage>
</organism>
<accession>A0A6I6F9R0</accession>
<keyword evidence="1" id="KW-0472">Membrane</keyword>
<protein>
    <submittedName>
        <fullName evidence="2">Uncharacterized protein</fullName>
    </submittedName>
</protein>
<dbReference type="EMBL" id="CP046522">
    <property type="protein sequence ID" value="QGU94455.1"/>
    <property type="molecule type" value="Genomic_DNA"/>
</dbReference>
<dbReference type="Proteomes" id="UP000422764">
    <property type="component" value="Chromosome"/>
</dbReference>
<feature type="transmembrane region" description="Helical" evidence="1">
    <location>
        <begin position="6"/>
        <end position="33"/>
    </location>
</feature>
<evidence type="ECO:0000313" key="2">
    <source>
        <dbReference type="EMBL" id="QGU94455.1"/>
    </source>
</evidence>
<reference evidence="2 3" key="1">
    <citation type="submission" date="2019-12" db="EMBL/GenBank/DDBJ databases">
        <title>Genome sequenceing of Clostridium bovifaecis.</title>
        <authorList>
            <person name="Yao Y."/>
        </authorList>
    </citation>
    <scope>NUCLEOTIDE SEQUENCE [LARGE SCALE GENOMIC DNA]</scope>
    <source>
        <strain evidence="2 3">BXX</strain>
    </source>
</reference>
<sequence>MLTDIAIIPSIRMVSIILGIVLTLVFCFVYVVVDKAYKNSSDNSEEEKINEKRFRVSSFRLACLLALHTVLLIVLTILLIDFQLM</sequence>
<evidence type="ECO:0000256" key="1">
    <source>
        <dbReference type="SAM" id="Phobius"/>
    </source>
</evidence>
<dbReference type="AlphaFoldDB" id="A0A6I6F9R0"/>